<reference evidence="2 3" key="1">
    <citation type="journal article" date="2016" name="Nat. Commun.">
        <title>Thousands of microbial genomes shed light on interconnected biogeochemical processes in an aquifer system.</title>
        <authorList>
            <person name="Anantharaman K."/>
            <person name="Brown C.T."/>
            <person name="Hug L.A."/>
            <person name="Sharon I."/>
            <person name="Castelle C.J."/>
            <person name="Probst A.J."/>
            <person name="Thomas B.C."/>
            <person name="Singh A."/>
            <person name="Wilkins M.J."/>
            <person name="Karaoz U."/>
            <person name="Brodie E.L."/>
            <person name="Williams K.H."/>
            <person name="Hubbard S.S."/>
            <person name="Banfield J.F."/>
        </authorList>
    </citation>
    <scope>NUCLEOTIDE SEQUENCE [LARGE SCALE GENOMIC DNA]</scope>
</reference>
<feature type="transmembrane region" description="Helical" evidence="1">
    <location>
        <begin position="76"/>
        <end position="94"/>
    </location>
</feature>
<sequence length="194" mass="22411">MDPPNNQQAWKLILWVWLVNMVTTPVIFYLSFRLLSGKPQDLQTYSSFLWGFLVPWNQFGFFFTNFAIDPALYEEFLFRFPIIIAISVLSWLGYSLKNSNLSRILTVGIAIGLNVWWASGHIPILAGFEQNGTHIVKYYYFLFPPVFFSGLTWIWLTLKIQPAWPWPSIVAHILANTSIYVALKVAELIGVKIF</sequence>
<keyword evidence="1" id="KW-1133">Transmembrane helix</keyword>
<protein>
    <recommendedName>
        <fullName evidence="4">CPBP family intramembrane metalloprotease</fullName>
    </recommendedName>
</protein>
<feature type="transmembrane region" description="Helical" evidence="1">
    <location>
        <begin position="101"/>
        <end position="118"/>
    </location>
</feature>
<feature type="transmembrane region" description="Helical" evidence="1">
    <location>
        <begin position="138"/>
        <end position="158"/>
    </location>
</feature>
<dbReference type="Proteomes" id="UP000177117">
    <property type="component" value="Unassembled WGS sequence"/>
</dbReference>
<dbReference type="EMBL" id="MGJD01000035">
    <property type="protein sequence ID" value="OGM99800.1"/>
    <property type="molecule type" value="Genomic_DNA"/>
</dbReference>
<evidence type="ECO:0000313" key="2">
    <source>
        <dbReference type="EMBL" id="OGM99800.1"/>
    </source>
</evidence>
<proteinExistence type="predicted"/>
<dbReference type="AlphaFoldDB" id="A0A1F8EG32"/>
<organism evidence="2 3">
    <name type="scientific">Candidatus Yanofskybacteria bacterium RIFCSPHIGHO2_01_FULL_41_53</name>
    <dbReference type="NCBI Taxonomy" id="1802663"/>
    <lineage>
        <taxon>Bacteria</taxon>
        <taxon>Candidatus Yanofskyibacteriota</taxon>
    </lineage>
</organism>
<feature type="transmembrane region" description="Helical" evidence="1">
    <location>
        <begin position="44"/>
        <end position="64"/>
    </location>
</feature>
<evidence type="ECO:0008006" key="4">
    <source>
        <dbReference type="Google" id="ProtNLM"/>
    </source>
</evidence>
<evidence type="ECO:0000313" key="3">
    <source>
        <dbReference type="Proteomes" id="UP000177117"/>
    </source>
</evidence>
<accession>A0A1F8EG32</accession>
<evidence type="ECO:0000256" key="1">
    <source>
        <dbReference type="SAM" id="Phobius"/>
    </source>
</evidence>
<name>A0A1F8EG32_9BACT</name>
<comment type="caution">
    <text evidence="2">The sequence shown here is derived from an EMBL/GenBank/DDBJ whole genome shotgun (WGS) entry which is preliminary data.</text>
</comment>
<gene>
    <name evidence="2" type="ORF">A2650_05015</name>
</gene>
<keyword evidence="1" id="KW-0472">Membrane</keyword>
<feature type="transmembrane region" description="Helical" evidence="1">
    <location>
        <begin position="12"/>
        <end position="32"/>
    </location>
</feature>
<keyword evidence="1" id="KW-0812">Transmembrane</keyword>